<evidence type="ECO:0000256" key="1">
    <source>
        <dbReference type="ARBA" id="ARBA00012452"/>
    </source>
</evidence>
<sequence length="236" mass="26044">MATSGTGEEVKLLGVQFSPFVIRARIALNLKGVGYEFLEEVFGKKSKLLLESNPVYKKMPVLIHGGKPICESMIIVQYIDDAWDTTGPSILPSDPYERATARFWTTYMDDKLFPFMGQIIKARNEAAKVEAVEQFATVLQLLDGAFDKCSHGKGFFGGDAIGYVDIALGSFLRWLTAIEELSGLTILAEEKTPGLIGWAERFYSAEAVKDVLPETEKFVEFGKVVQAALLKSEATD</sequence>
<feature type="domain" description="GST C-terminal" evidence="6">
    <location>
        <begin position="94"/>
        <end position="221"/>
    </location>
</feature>
<dbReference type="PANTHER" id="PTHR11260">
    <property type="entry name" value="GLUTATHIONE S-TRANSFERASE, GST, SUPERFAMILY, GST DOMAIN CONTAINING"/>
    <property type="match status" value="1"/>
</dbReference>
<dbReference type="InterPro" id="IPR045074">
    <property type="entry name" value="GST_C_Tau"/>
</dbReference>
<dbReference type="AlphaFoldDB" id="A0AAX6FWA2"/>
<gene>
    <name evidence="7" type="ORF">M6B38_398270</name>
</gene>
<comment type="catalytic activity">
    <reaction evidence="4">
        <text>RX + glutathione = an S-substituted glutathione + a halide anion + H(+)</text>
        <dbReference type="Rhea" id="RHEA:16437"/>
        <dbReference type="ChEBI" id="CHEBI:15378"/>
        <dbReference type="ChEBI" id="CHEBI:16042"/>
        <dbReference type="ChEBI" id="CHEBI:17792"/>
        <dbReference type="ChEBI" id="CHEBI:57925"/>
        <dbReference type="ChEBI" id="CHEBI:90779"/>
        <dbReference type="EC" id="2.5.1.18"/>
    </reaction>
</comment>
<dbReference type="PANTHER" id="PTHR11260:SF781">
    <property type="entry name" value="GLUTATHIONE S-TRANSFERASE U19"/>
    <property type="match status" value="1"/>
</dbReference>
<dbReference type="InterPro" id="IPR045073">
    <property type="entry name" value="Omega/Tau-like"/>
</dbReference>
<evidence type="ECO:0000256" key="3">
    <source>
        <dbReference type="ARBA" id="ARBA00025743"/>
    </source>
</evidence>
<dbReference type="InterPro" id="IPR040079">
    <property type="entry name" value="Glutathione_S-Trfase"/>
</dbReference>
<dbReference type="GO" id="GO:0006749">
    <property type="term" value="P:glutathione metabolic process"/>
    <property type="evidence" value="ECO:0007669"/>
    <property type="project" value="InterPro"/>
</dbReference>
<dbReference type="SFLD" id="SFLDG01152">
    <property type="entry name" value="Main.3:_Omega-_and_Tau-like"/>
    <property type="match status" value="1"/>
</dbReference>
<dbReference type="FunFam" id="1.20.1050.10:FF:000016">
    <property type="entry name" value="Glutathione S-transferase U9"/>
    <property type="match status" value="1"/>
</dbReference>
<dbReference type="CDD" id="cd03058">
    <property type="entry name" value="GST_N_Tau"/>
    <property type="match status" value="1"/>
</dbReference>
<feature type="domain" description="GST N-terminal" evidence="5">
    <location>
        <begin position="8"/>
        <end position="87"/>
    </location>
</feature>
<comment type="similarity">
    <text evidence="3">Belongs to the GST superfamily. Tau family.</text>
</comment>
<dbReference type="InterPro" id="IPR036282">
    <property type="entry name" value="Glutathione-S-Trfase_C_sf"/>
</dbReference>
<dbReference type="InterPro" id="IPR004046">
    <property type="entry name" value="GST_C"/>
</dbReference>
<dbReference type="InterPro" id="IPR010987">
    <property type="entry name" value="Glutathione-S-Trfase_C-like"/>
</dbReference>
<reference evidence="7" key="1">
    <citation type="journal article" date="2023" name="GigaByte">
        <title>Genome assembly of the bearded iris, Iris pallida Lam.</title>
        <authorList>
            <person name="Bruccoleri R.E."/>
            <person name="Oakeley E.J."/>
            <person name="Faust A.M.E."/>
            <person name="Altorfer M."/>
            <person name="Dessus-Babus S."/>
            <person name="Burckhardt D."/>
            <person name="Oertli M."/>
            <person name="Naumann U."/>
            <person name="Petersen F."/>
            <person name="Wong J."/>
        </authorList>
    </citation>
    <scope>NUCLEOTIDE SEQUENCE</scope>
    <source>
        <strain evidence="7">GSM-AAB239-AS_SAM_17_03QT</strain>
    </source>
</reference>
<evidence type="ECO:0000259" key="5">
    <source>
        <dbReference type="PROSITE" id="PS50404"/>
    </source>
</evidence>
<evidence type="ECO:0000256" key="4">
    <source>
        <dbReference type="ARBA" id="ARBA00047960"/>
    </source>
</evidence>
<proteinExistence type="inferred from homology"/>
<reference evidence="7" key="2">
    <citation type="submission" date="2023-04" db="EMBL/GenBank/DDBJ databases">
        <authorList>
            <person name="Bruccoleri R.E."/>
            <person name="Oakeley E.J."/>
            <person name="Faust A.-M."/>
            <person name="Dessus-Babus S."/>
            <person name="Altorfer M."/>
            <person name="Burckhardt D."/>
            <person name="Oertli M."/>
            <person name="Naumann U."/>
            <person name="Petersen F."/>
            <person name="Wong J."/>
        </authorList>
    </citation>
    <scope>NUCLEOTIDE SEQUENCE</scope>
    <source>
        <strain evidence="7">GSM-AAB239-AS_SAM_17_03QT</strain>
        <tissue evidence="7">Leaf</tissue>
    </source>
</reference>
<dbReference type="Pfam" id="PF02798">
    <property type="entry name" value="GST_N"/>
    <property type="match status" value="1"/>
</dbReference>
<dbReference type="PROSITE" id="PS50405">
    <property type="entry name" value="GST_CTER"/>
    <property type="match status" value="1"/>
</dbReference>
<comment type="caution">
    <text evidence="7">The sequence shown here is derived from an EMBL/GenBank/DDBJ whole genome shotgun (WGS) entry which is preliminary data.</text>
</comment>
<dbReference type="SFLD" id="SFLDG00358">
    <property type="entry name" value="Main_(cytGST)"/>
    <property type="match status" value="1"/>
</dbReference>
<keyword evidence="8" id="KW-1185">Reference proteome</keyword>
<dbReference type="EMBL" id="JANAVB010025794">
    <property type="protein sequence ID" value="KAJ6820261.1"/>
    <property type="molecule type" value="Genomic_DNA"/>
</dbReference>
<dbReference type="Gene3D" id="3.40.30.10">
    <property type="entry name" value="Glutaredoxin"/>
    <property type="match status" value="1"/>
</dbReference>
<evidence type="ECO:0000259" key="6">
    <source>
        <dbReference type="PROSITE" id="PS50405"/>
    </source>
</evidence>
<dbReference type="EC" id="2.5.1.18" evidence="1"/>
<evidence type="ECO:0000313" key="8">
    <source>
        <dbReference type="Proteomes" id="UP001140949"/>
    </source>
</evidence>
<dbReference type="SUPFAM" id="SSF52833">
    <property type="entry name" value="Thioredoxin-like"/>
    <property type="match status" value="1"/>
</dbReference>
<dbReference type="Proteomes" id="UP001140949">
    <property type="component" value="Unassembled WGS sequence"/>
</dbReference>
<keyword evidence="2" id="KW-0808">Transferase</keyword>
<dbReference type="SUPFAM" id="SSF47616">
    <property type="entry name" value="GST C-terminal domain-like"/>
    <property type="match status" value="1"/>
</dbReference>
<dbReference type="GO" id="GO:0004364">
    <property type="term" value="F:glutathione transferase activity"/>
    <property type="evidence" value="ECO:0007669"/>
    <property type="project" value="UniProtKB-EC"/>
</dbReference>
<dbReference type="InterPro" id="IPR036249">
    <property type="entry name" value="Thioredoxin-like_sf"/>
</dbReference>
<name>A0AAX6FWA2_IRIPA</name>
<dbReference type="GO" id="GO:0005737">
    <property type="term" value="C:cytoplasm"/>
    <property type="evidence" value="ECO:0007669"/>
    <property type="project" value="TreeGrafter"/>
</dbReference>
<dbReference type="InterPro" id="IPR004045">
    <property type="entry name" value="Glutathione_S-Trfase_N"/>
</dbReference>
<dbReference type="Pfam" id="PF00043">
    <property type="entry name" value="GST_C"/>
    <property type="match status" value="1"/>
</dbReference>
<evidence type="ECO:0000256" key="2">
    <source>
        <dbReference type="ARBA" id="ARBA00022679"/>
    </source>
</evidence>
<dbReference type="GO" id="GO:0009407">
    <property type="term" value="P:toxin catabolic process"/>
    <property type="evidence" value="ECO:0007669"/>
    <property type="project" value="UniProtKB-ARBA"/>
</dbReference>
<evidence type="ECO:0000313" key="7">
    <source>
        <dbReference type="EMBL" id="KAJ6820261.1"/>
    </source>
</evidence>
<protein>
    <recommendedName>
        <fullName evidence="1">glutathione transferase</fullName>
        <ecNumber evidence="1">2.5.1.18</ecNumber>
    </recommendedName>
</protein>
<dbReference type="PROSITE" id="PS50404">
    <property type="entry name" value="GST_NTER"/>
    <property type="match status" value="1"/>
</dbReference>
<dbReference type="FunFam" id="3.40.30.10:FF:000044">
    <property type="entry name" value="Glutathione S-transferase GSTU6"/>
    <property type="match status" value="1"/>
</dbReference>
<dbReference type="Gene3D" id="1.20.1050.10">
    <property type="match status" value="1"/>
</dbReference>
<accession>A0AAX6FWA2</accession>
<dbReference type="CDD" id="cd03185">
    <property type="entry name" value="GST_C_Tau"/>
    <property type="match status" value="1"/>
</dbReference>
<organism evidence="7 8">
    <name type="scientific">Iris pallida</name>
    <name type="common">Sweet iris</name>
    <dbReference type="NCBI Taxonomy" id="29817"/>
    <lineage>
        <taxon>Eukaryota</taxon>
        <taxon>Viridiplantae</taxon>
        <taxon>Streptophyta</taxon>
        <taxon>Embryophyta</taxon>
        <taxon>Tracheophyta</taxon>
        <taxon>Spermatophyta</taxon>
        <taxon>Magnoliopsida</taxon>
        <taxon>Liliopsida</taxon>
        <taxon>Asparagales</taxon>
        <taxon>Iridaceae</taxon>
        <taxon>Iridoideae</taxon>
        <taxon>Irideae</taxon>
        <taxon>Iris</taxon>
    </lineage>
</organism>
<dbReference type="SFLD" id="SFLDS00019">
    <property type="entry name" value="Glutathione_Transferase_(cytos"/>
    <property type="match status" value="1"/>
</dbReference>